<evidence type="ECO:0000256" key="2">
    <source>
        <dbReference type="ARBA" id="ARBA00023125"/>
    </source>
</evidence>
<dbReference type="Proteomes" id="UP000289184">
    <property type="component" value="Unassembled WGS sequence"/>
</dbReference>
<dbReference type="GO" id="GO:0003700">
    <property type="term" value="F:DNA-binding transcription factor activity"/>
    <property type="evidence" value="ECO:0007669"/>
    <property type="project" value="InterPro"/>
</dbReference>
<evidence type="ECO:0000256" key="3">
    <source>
        <dbReference type="ARBA" id="ARBA00023163"/>
    </source>
</evidence>
<accession>A0A446C5B1</accession>
<dbReference type="AlphaFoldDB" id="A0A446C5B1"/>
<dbReference type="InterPro" id="IPR009057">
    <property type="entry name" value="Homeodomain-like_sf"/>
</dbReference>
<dbReference type="RefSeq" id="WP_129526216.1">
    <property type="nucleotide sequence ID" value="NZ_UFQB01000003.1"/>
</dbReference>
<proteinExistence type="predicted"/>
<dbReference type="SUPFAM" id="SSF46689">
    <property type="entry name" value="Homeodomain-like"/>
    <property type="match status" value="2"/>
</dbReference>
<dbReference type="PANTHER" id="PTHR46796:SF14">
    <property type="entry name" value="TRANSCRIPTIONAL REGULATORY PROTEIN"/>
    <property type="match status" value="1"/>
</dbReference>
<dbReference type="SMART" id="SM00342">
    <property type="entry name" value="HTH_ARAC"/>
    <property type="match status" value="1"/>
</dbReference>
<dbReference type="InterPro" id="IPR018060">
    <property type="entry name" value="HTH_AraC"/>
</dbReference>
<evidence type="ECO:0000256" key="1">
    <source>
        <dbReference type="ARBA" id="ARBA00023015"/>
    </source>
</evidence>
<sequence>MPFTEESPAVPVVHPPHCVAALRTPLLAAARFRHVGDHADAHVQPIPQAHAYSVIFQMQDFVSHKLWRDRKLIHAGGHSMASMALTDLTNAYACQHLSDYDNVRLQIRNDVLGELGSELYAGKVPALRQQQGAEDETMRLLVQALLPSLMRREPGDEMFIEHLTLAMVAHLLRRYGQTGMRGADGRAAGKFSGLSGPQLAKAAEYVEAHLAQNITLADIAKHCGMSRATFARAFKAAMGMTPFEWVRERRLEHAMGLLRRSDLSLADISAECGFSDQSHFARIFTRNVGLAPRAWRAEQRK</sequence>
<dbReference type="InterPro" id="IPR050204">
    <property type="entry name" value="AraC_XylS_family_regulators"/>
</dbReference>
<protein>
    <submittedName>
        <fullName evidence="5">Exoenzyme S synthesis regulatory protein ExsA</fullName>
    </submittedName>
</protein>
<gene>
    <name evidence="5" type="primary">exsA_1</name>
    <name evidence="5" type="ORF">AGI3411_00906</name>
</gene>
<dbReference type="InterPro" id="IPR020449">
    <property type="entry name" value="Tscrpt_reg_AraC-type_HTH"/>
</dbReference>
<dbReference type="EMBL" id="UFQB01000003">
    <property type="protein sequence ID" value="SSW63054.1"/>
    <property type="molecule type" value="Genomic_DNA"/>
</dbReference>
<dbReference type="PRINTS" id="PR00032">
    <property type="entry name" value="HTHARAC"/>
</dbReference>
<dbReference type="InterPro" id="IPR018062">
    <property type="entry name" value="HTH_AraC-typ_CS"/>
</dbReference>
<evidence type="ECO:0000313" key="5">
    <source>
        <dbReference type="EMBL" id="SSW63054.1"/>
    </source>
</evidence>
<name>A0A446C5B1_9BURK</name>
<keyword evidence="6" id="KW-1185">Reference proteome</keyword>
<dbReference type="PROSITE" id="PS01124">
    <property type="entry name" value="HTH_ARAC_FAMILY_2"/>
    <property type="match status" value="1"/>
</dbReference>
<dbReference type="Gene3D" id="1.10.10.60">
    <property type="entry name" value="Homeodomain-like"/>
    <property type="match status" value="2"/>
</dbReference>
<organism evidence="5 6">
    <name type="scientific">Achromobacter agilis</name>
    <dbReference type="NCBI Taxonomy" id="1353888"/>
    <lineage>
        <taxon>Bacteria</taxon>
        <taxon>Pseudomonadati</taxon>
        <taxon>Pseudomonadota</taxon>
        <taxon>Betaproteobacteria</taxon>
        <taxon>Burkholderiales</taxon>
        <taxon>Alcaligenaceae</taxon>
        <taxon>Achromobacter</taxon>
    </lineage>
</organism>
<evidence type="ECO:0000259" key="4">
    <source>
        <dbReference type="PROSITE" id="PS01124"/>
    </source>
</evidence>
<dbReference type="PANTHER" id="PTHR46796">
    <property type="entry name" value="HTH-TYPE TRANSCRIPTIONAL ACTIVATOR RHAS-RELATED"/>
    <property type="match status" value="1"/>
</dbReference>
<reference evidence="5 6" key="1">
    <citation type="submission" date="2018-07" db="EMBL/GenBank/DDBJ databases">
        <authorList>
            <person name="Peeters C."/>
        </authorList>
    </citation>
    <scope>NUCLEOTIDE SEQUENCE [LARGE SCALE GENOMIC DNA]</scope>
    <source>
        <strain evidence="5 6">LMG 3411</strain>
    </source>
</reference>
<keyword evidence="1" id="KW-0805">Transcription regulation</keyword>
<keyword evidence="2" id="KW-0238">DNA-binding</keyword>
<feature type="domain" description="HTH araC/xylS-type" evidence="4">
    <location>
        <begin position="200"/>
        <end position="298"/>
    </location>
</feature>
<evidence type="ECO:0000313" key="6">
    <source>
        <dbReference type="Proteomes" id="UP000289184"/>
    </source>
</evidence>
<dbReference type="GO" id="GO:0043565">
    <property type="term" value="F:sequence-specific DNA binding"/>
    <property type="evidence" value="ECO:0007669"/>
    <property type="project" value="InterPro"/>
</dbReference>
<dbReference type="Pfam" id="PF12833">
    <property type="entry name" value="HTH_18"/>
    <property type="match status" value="1"/>
</dbReference>
<dbReference type="PROSITE" id="PS00041">
    <property type="entry name" value="HTH_ARAC_FAMILY_1"/>
    <property type="match status" value="1"/>
</dbReference>
<dbReference type="OrthoDB" id="9809338at2"/>
<keyword evidence="3" id="KW-0804">Transcription</keyword>